<evidence type="ECO:0000313" key="1">
    <source>
        <dbReference type="EMBL" id="MFC6289659.1"/>
    </source>
</evidence>
<dbReference type="RefSeq" id="WP_225418599.1">
    <property type="nucleotide sequence ID" value="NZ_JBHSSO010000016.1"/>
</dbReference>
<dbReference type="EMBL" id="JBHSSO010000016">
    <property type="protein sequence ID" value="MFC6289659.1"/>
    <property type="molecule type" value="Genomic_DNA"/>
</dbReference>
<keyword evidence="2" id="KW-1185">Reference proteome</keyword>
<protein>
    <submittedName>
        <fullName evidence="1">Uncharacterized protein</fullName>
    </submittedName>
</protein>
<evidence type="ECO:0000313" key="2">
    <source>
        <dbReference type="Proteomes" id="UP001596258"/>
    </source>
</evidence>
<sequence length="285" mass="33020">MQQQKNSDTTENFPSYPLTQAEAMKCYLHSKLPWGASIGDTYVYAKSFPTNRLPDNQSRQKLLAKFKNNVMRLRGTEQLPADAIRYIDKVDMSLALTTVRAMTPDDAIALYKRQMRYLSMFIKQGNPFGTIENLLDNASVFSRASGPDGQPATKFSGNYALFLQDYYFWMYYPTLNEWNIYKVQQQRKLEEVERDVFSFLNGDENGFVTNESGKIVTTCFSTVGLEIIANLLKPDRTVVPQLEAYEAAFTDDIWKNYFPYTWAEVNRRQASIDLHNWVKEFDQKE</sequence>
<name>A0ABW1UB50_9LACO</name>
<comment type="caution">
    <text evidence="1">The sequence shown here is derived from an EMBL/GenBank/DDBJ whole genome shotgun (WGS) entry which is preliminary data.</text>
</comment>
<reference evidence="2" key="1">
    <citation type="journal article" date="2019" name="Int. J. Syst. Evol. Microbiol.">
        <title>The Global Catalogue of Microorganisms (GCM) 10K type strain sequencing project: providing services to taxonomists for standard genome sequencing and annotation.</title>
        <authorList>
            <consortium name="The Broad Institute Genomics Platform"/>
            <consortium name="The Broad Institute Genome Sequencing Center for Infectious Disease"/>
            <person name="Wu L."/>
            <person name="Ma J."/>
        </authorList>
    </citation>
    <scope>NUCLEOTIDE SEQUENCE [LARGE SCALE GENOMIC DNA]</scope>
    <source>
        <strain evidence="2">CCM 8893</strain>
    </source>
</reference>
<dbReference type="Proteomes" id="UP001596258">
    <property type="component" value="Unassembled WGS sequence"/>
</dbReference>
<accession>A0ABW1UB50</accession>
<organism evidence="1 2">
    <name type="scientific">Levilactobacillus angrenensis</name>
    <dbReference type="NCBI Taxonomy" id="2486020"/>
    <lineage>
        <taxon>Bacteria</taxon>
        <taxon>Bacillati</taxon>
        <taxon>Bacillota</taxon>
        <taxon>Bacilli</taxon>
        <taxon>Lactobacillales</taxon>
        <taxon>Lactobacillaceae</taxon>
        <taxon>Levilactobacillus</taxon>
    </lineage>
</organism>
<proteinExistence type="predicted"/>
<gene>
    <name evidence="1" type="ORF">ACFP1M_05515</name>
</gene>